<gene>
    <name evidence="2" type="ORF">CYMTET_18491</name>
</gene>
<accession>A0AAE0L694</accession>
<feature type="region of interest" description="Disordered" evidence="1">
    <location>
        <begin position="142"/>
        <end position="162"/>
    </location>
</feature>
<sequence>MGQDGEEAERFRCLAAIQDTAGSDEASLSATVEGEESEEAPGDGVHRAKEPPEHAEEYTERPRQSGHTRKAVHATAPPQDAVACAEHTPPRLQRAREDGGLASSQIAPGWDTVEQRANELSDVHLVGAPPHGSMAHAARADTGNAAGSSEGSALGGWQQASGGGDGFPDWQHRLNGECSGAAACPTELKSPDASIEEWEQQRRWASYWYWWWWCKVNQPKGGFLGSSAEQNSSSDCAAPQ</sequence>
<proteinExistence type="predicted"/>
<evidence type="ECO:0000313" key="3">
    <source>
        <dbReference type="Proteomes" id="UP001190700"/>
    </source>
</evidence>
<feature type="compositionally biased region" description="Basic and acidic residues" evidence="1">
    <location>
        <begin position="44"/>
        <end position="63"/>
    </location>
</feature>
<evidence type="ECO:0000256" key="1">
    <source>
        <dbReference type="SAM" id="MobiDB-lite"/>
    </source>
</evidence>
<protein>
    <submittedName>
        <fullName evidence="2">Uncharacterized protein</fullName>
    </submittedName>
</protein>
<dbReference type="EMBL" id="LGRX02008573">
    <property type="protein sequence ID" value="KAK3273260.1"/>
    <property type="molecule type" value="Genomic_DNA"/>
</dbReference>
<reference evidence="2 3" key="1">
    <citation type="journal article" date="2015" name="Genome Biol. Evol.">
        <title>Comparative Genomics of a Bacterivorous Green Alga Reveals Evolutionary Causalities and Consequences of Phago-Mixotrophic Mode of Nutrition.</title>
        <authorList>
            <person name="Burns J.A."/>
            <person name="Paasch A."/>
            <person name="Narechania A."/>
            <person name="Kim E."/>
        </authorList>
    </citation>
    <scope>NUCLEOTIDE SEQUENCE [LARGE SCALE GENOMIC DNA]</scope>
    <source>
        <strain evidence="2 3">PLY_AMNH</strain>
    </source>
</reference>
<organism evidence="2 3">
    <name type="scientific">Cymbomonas tetramitiformis</name>
    <dbReference type="NCBI Taxonomy" id="36881"/>
    <lineage>
        <taxon>Eukaryota</taxon>
        <taxon>Viridiplantae</taxon>
        <taxon>Chlorophyta</taxon>
        <taxon>Pyramimonadophyceae</taxon>
        <taxon>Pyramimonadales</taxon>
        <taxon>Pyramimonadaceae</taxon>
        <taxon>Cymbomonas</taxon>
    </lineage>
</organism>
<dbReference type="Proteomes" id="UP001190700">
    <property type="component" value="Unassembled WGS sequence"/>
</dbReference>
<feature type="region of interest" description="Disordered" evidence="1">
    <location>
        <begin position="17"/>
        <end position="104"/>
    </location>
</feature>
<comment type="caution">
    <text evidence="2">The sequence shown here is derived from an EMBL/GenBank/DDBJ whole genome shotgun (WGS) entry which is preliminary data.</text>
</comment>
<evidence type="ECO:0000313" key="2">
    <source>
        <dbReference type="EMBL" id="KAK3273260.1"/>
    </source>
</evidence>
<keyword evidence="3" id="KW-1185">Reference proteome</keyword>
<name>A0AAE0L694_9CHLO</name>
<feature type="compositionally biased region" description="Low complexity" evidence="1">
    <location>
        <begin position="143"/>
        <end position="160"/>
    </location>
</feature>
<dbReference type="AlphaFoldDB" id="A0AAE0L694"/>